<protein>
    <submittedName>
        <fullName evidence="7">GNAT family N-acetyltransferase</fullName>
    </submittedName>
</protein>
<organism evidence="7 8">
    <name type="scientific">Antarcticimicrobium luteum</name>
    <dbReference type="NCBI Taxonomy" id="2547397"/>
    <lineage>
        <taxon>Bacteria</taxon>
        <taxon>Pseudomonadati</taxon>
        <taxon>Pseudomonadota</taxon>
        <taxon>Alphaproteobacteria</taxon>
        <taxon>Rhodobacterales</taxon>
        <taxon>Paracoccaceae</taxon>
        <taxon>Antarcticimicrobium</taxon>
    </lineage>
</organism>
<dbReference type="Pfam" id="PF13508">
    <property type="entry name" value="Acetyltransf_7"/>
    <property type="match status" value="1"/>
</dbReference>
<keyword evidence="2" id="KW-1277">Toxin-antitoxin system</keyword>
<keyword evidence="4" id="KW-0012">Acyltransferase</keyword>
<keyword evidence="3 7" id="KW-0808">Transferase</keyword>
<evidence type="ECO:0000259" key="6">
    <source>
        <dbReference type="Pfam" id="PF13508"/>
    </source>
</evidence>
<dbReference type="EMBL" id="SMUV01000036">
    <property type="protein sequence ID" value="TDK52606.1"/>
    <property type="molecule type" value="Genomic_DNA"/>
</dbReference>
<name>A0A4R5VGK9_9RHOB</name>
<evidence type="ECO:0000313" key="8">
    <source>
        <dbReference type="Proteomes" id="UP000295301"/>
    </source>
</evidence>
<evidence type="ECO:0000313" key="7">
    <source>
        <dbReference type="EMBL" id="TDK52606.1"/>
    </source>
</evidence>
<keyword evidence="1" id="KW-0678">Repressor</keyword>
<feature type="domain" description="N-acetyltransferase" evidence="6">
    <location>
        <begin position="52"/>
        <end position="161"/>
    </location>
</feature>
<dbReference type="Proteomes" id="UP000295301">
    <property type="component" value="Unassembled WGS sequence"/>
</dbReference>
<comment type="catalytic activity">
    <reaction evidence="5">
        <text>glycyl-tRNA(Gly) + acetyl-CoA = N-acetylglycyl-tRNA(Gly) + CoA + H(+)</text>
        <dbReference type="Rhea" id="RHEA:81867"/>
        <dbReference type="Rhea" id="RHEA-COMP:9683"/>
        <dbReference type="Rhea" id="RHEA-COMP:19766"/>
        <dbReference type="ChEBI" id="CHEBI:15378"/>
        <dbReference type="ChEBI" id="CHEBI:57287"/>
        <dbReference type="ChEBI" id="CHEBI:57288"/>
        <dbReference type="ChEBI" id="CHEBI:78522"/>
        <dbReference type="ChEBI" id="CHEBI:232036"/>
    </reaction>
</comment>
<proteinExistence type="predicted"/>
<evidence type="ECO:0000256" key="5">
    <source>
        <dbReference type="ARBA" id="ARBA00049880"/>
    </source>
</evidence>
<evidence type="ECO:0000256" key="4">
    <source>
        <dbReference type="ARBA" id="ARBA00023315"/>
    </source>
</evidence>
<evidence type="ECO:0000256" key="3">
    <source>
        <dbReference type="ARBA" id="ARBA00022679"/>
    </source>
</evidence>
<gene>
    <name evidence="7" type="ORF">E1832_01460</name>
</gene>
<dbReference type="PANTHER" id="PTHR36449">
    <property type="entry name" value="ACETYLTRANSFERASE-RELATED"/>
    <property type="match status" value="1"/>
</dbReference>
<accession>A0A4R5VGK9</accession>
<keyword evidence="8" id="KW-1185">Reference proteome</keyword>
<dbReference type="InterPro" id="IPR016181">
    <property type="entry name" value="Acyl_CoA_acyltransferase"/>
</dbReference>
<dbReference type="PANTHER" id="PTHR36449:SF1">
    <property type="entry name" value="ACETYLTRANSFERASE"/>
    <property type="match status" value="1"/>
</dbReference>
<dbReference type="CDD" id="cd04301">
    <property type="entry name" value="NAT_SF"/>
    <property type="match status" value="1"/>
</dbReference>
<sequence>MPTDAAVDTKFTIEPFDAKSQDRTAFSCGVPQIDNYLKLTAKKGSKADVVRIWVVLDEDRNTLGFYGINMHAVVAKDMPEALAKKAPRHGMLPAAFISMIGVDQTMQGKGLGSALLADALSRIGRVSDEIGTCAVLLDVFDCGNPEIVARRKAYYEAFGFTPLPDQPLRLFMPIQTVRALSG</sequence>
<evidence type="ECO:0000256" key="1">
    <source>
        <dbReference type="ARBA" id="ARBA00022491"/>
    </source>
</evidence>
<dbReference type="GO" id="GO:0016747">
    <property type="term" value="F:acyltransferase activity, transferring groups other than amino-acyl groups"/>
    <property type="evidence" value="ECO:0007669"/>
    <property type="project" value="InterPro"/>
</dbReference>
<dbReference type="AlphaFoldDB" id="A0A4R5VGK9"/>
<dbReference type="OrthoDB" id="9793394at2"/>
<comment type="caution">
    <text evidence="7">The sequence shown here is derived from an EMBL/GenBank/DDBJ whole genome shotgun (WGS) entry which is preliminary data.</text>
</comment>
<reference evidence="7 8" key="1">
    <citation type="submission" date="2019-03" db="EMBL/GenBank/DDBJ databases">
        <title>Ruegeria lutea sp. nov., a novel strain, isolated from marine sediment, the Masan Bay, South Korea.</title>
        <authorList>
            <person name="Kim J."/>
            <person name="Kim D.-Y."/>
            <person name="Lee S.-S."/>
        </authorList>
    </citation>
    <scope>NUCLEOTIDE SEQUENCE [LARGE SCALE GENOMIC DNA]</scope>
    <source>
        <strain evidence="7 8">318-1</strain>
    </source>
</reference>
<evidence type="ECO:0000256" key="2">
    <source>
        <dbReference type="ARBA" id="ARBA00022649"/>
    </source>
</evidence>
<dbReference type="RefSeq" id="WP_133357968.1">
    <property type="nucleotide sequence ID" value="NZ_SMUV01000036.1"/>
</dbReference>
<dbReference type="Gene3D" id="3.40.630.30">
    <property type="match status" value="1"/>
</dbReference>
<dbReference type="InterPro" id="IPR000182">
    <property type="entry name" value="GNAT_dom"/>
</dbReference>
<dbReference type="SUPFAM" id="SSF55729">
    <property type="entry name" value="Acyl-CoA N-acyltransferases (Nat)"/>
    <property type="match status" value="1"/>
</dbReference>